<evidence type="ECO:0000256" key="3">
    <source>
        <dbReference type="ARBA" id="ARBA00023015"/>
    </source>
</evidence>
<keyword evidence="11" id="KW-1185">Reference proteome</keyword>
<dbReference type="InterPro" id="IPR013087">
    <property type="entry name" value="Znf_C2H2_type"/>
</dbReference>
<dbReference type="InterPro" id="IPR001138">
    <property type="entry name" value="Zn2Cys6_DnaBD"/>
</dbReference>
<evidence type="ECO:0000313" key="10">
    <source>
        <dbReference type="EMBL" id="KAK0710639.1"/>
    </source>
</evidence>
<dbReference type="Proteomes" id="UP001172102">
    <property type="component" value="Unassembled WGS sequence"/>
</dbReference>
<keyword evidence="4" id="KW-0804">Transcription</keyword>
<evidence type="ECO:0000259" key="8">
    <source>
        <dbReference type="PROSITE" id="PS50048"/>
    </source>
</evidence>
<keyword evidence="1" id="KW-0479">Metal-binding</keyword>
<dbReference type="Pfam" id="PF00172">
    <property type="entry name" value="Zn_clus"/>
    <property type="match status" value="1"/>
</dbReference>
<dbReference type="Gene3D" id="4.10.240.10">
    <property type="entry name" value="Zn(2)-C6 fungal-type DNA-binding domain"/>
    <property type="match status" value="1"/>
</dbReference>
<sequence>METRPNLGAGLPTTNQLYFCPTCGKPFNQESTHTRHVPYCRRRTAKKRASRPKACQNCRATKTKCDFQEPCSRCVNNQTPCSYPVKNGPIRAVGAPCGNSVANSPSTADHSLVITPPIAVSCSQGLDKPNQGSMKEHQVPSPPESGSIHLASPQGGYSAIPSDYFSQSPDLLINSQTGDPHQDTAPTSDVTCLILPNQSSPPMFSMFSLPTGGDVETSNASNWGSSVMDLELWSRRYISHPSRQLIISILRTFPRMLVQPKTLAPIVHHLSCGYRYDPDGQRRLELNHGDGAQSVAPKPLTACMSIAQIFASRIPNSRAFLWTMVDYETYRIKDEMNQFSQSERLASIQALVIYIIMRFTDSGTQYLAANGEMIQTLKRLAESFAVNCSGPFSPSHTRTSRPSWEEWVHEETRRR</sequence>
<evidence type="ECO:0000256" key="6">
    <source>
        <dbReference type="PROSITE-ProRule" id="PRU00042"/>
    </source>
</evidence>
<dbReference type="SUPFAM" id="SSF57701">
    <property type="entry name" value="Zn2/Cys6 DNA-binding domain"/>
    <property type="match status" value="1"/>
</dbReference>
<evidence type="ECO:0000256" key="5">
    <source>
        <dbReference type="ARBA" id="ARBA00023242"/>
    </source>
</evidence>
<dbReference type="AlphaFoldDB" id="A0AA40A7K1"/>
<proteinExistence type="predicted"/>
<accession>A0AA40A7K1</accession>
<gene>
    <name evidence="10" type="ORF">B0H67DRAFT_583117</name>
</gene>
<keyword evidence="6" id="KW-0863">Zinc-finger</keyword>
<feature type="region of interest" description="Disordered" evidence="7">
    <location>
        <begin position="392"/>
        <end position="415"/>
    </location>
</feature>
<evidence type="ECO:0000256" key="1">
    <source>
        <dbReference type="ARBA" id="ARBA00022723"/>
    </source>
</evidence>
<dbReference type="SMART" id="SM00066">
    <property type="entry name" value="GAL4"/>
    <property type="match status" value="1"/>
</dbReference>
<evidence type="ECO:0000256" key="4">
    <source>
        <dbReference type="ARBA" id="ARBA00023163"/>
    </source>
</evidence>
<dbReference type="InterPro" id="IPR036864">
    <property type="entry name" value="Zn2-C6_fun-type_DNA-bd_sf"/>
</dbReference>
<protein>
    <recommendedName>
        <fullName evidence="12">Zn(2)-C6 fungal-type domain-containing protein</fullName>
    </recommendedName>
</protein>
<dbReference type="PROSITE" id="PS00463">
    <property type="entry name" value="ZN2_CY6_FUNGAL_1"/>
    <property type="match status" value="1"/>
</dbReference>
<dbReference type="GO" id="GO:0008270">
    <property type="term" value="F:zinc ion binding"/>
    <property type="evidence" value="ECO:0007669"/>
    <property type="project" value="UniProtKB-KW"/>
</dbReference>
<evidence type="ECO:0000256" key="2">
    <source>
        <dbReference type="ARBA" id="ARBA00022833"/>
    </source>
</evidence>
<keyword evidence="3" id="KW-0805">Transcription regulation</keyword>
<comment type="caution">
    <text evidence="10">The sequence shown here is derived from an EMBL/GenBank/DDBJ whole genome shotgun (WGS) entry which is preliminary data.</text>
</comment>
<feature type="domain" description="Zn(2)-C6 fungal-type" evidence="8">
    <location>
        <begin position="54"/>
        <end position="83"/>
    </location>
</feature>
<evidence type="ECO:0000313" key="11">
    <source>
        <dbReference type="Proteomes" id="UP001172102"/>
    </source>
</evidence>
<keyword evidence="5" id="KW-0539">Nucleus</keyword>
<feature type="domain" description="C2H2-type" evidence="9">
    <location>
        <begin position="18"/>
        <end position="48"/>
    </location>
</feature>
<keyword evidence="2" id="KW-0862">Zinc</keyword>
<evidence type="ECO:0008006" key="12">
    <source>
        <dbReference type="Google" id="ProtNLM"/>
    </source>
</evidence>
<feature type="compositionally biased region" description="Basic and acidic residues" evidence="7">
    <location>
        <begin position="403"/>
        <end position="415"/>
    </location>
</feature>
<organism evidence="10 11">
    <name type="scientific">Lasiosphaeris hirsuta</name>
    <dbReference type="NCBI Taxonomy" id="260670"/>
    <lineage>
        <taxon>Eukaryota</taxon>
        <taxon>Fungi</taxon>
        <taxon>Dikarya</taxon>
        <taxon>Ascomycota</taxon>
        <taxon>Pezizomycotina</taxon>
        <taxon>Sordariomycetes</taxon>
        <taxon>Sordariomycetidae</taxon>
        <taxon>Sordariales</taxon>
        <taxon>Lasiosphaeriaceae</taxon>
        <taxon>Lasiosphaeris</taxon>
    </lineage>
</organism>
<feature type="region of interest" description="Disordered" evidence="7">
    <location>
        <begin position="124"/>
        <end position="151"/>
    </location>
</feature>
<dbReference type="PROSITE" id="PS50048">
    <property type="entry name" value="ZN2_CY6_FUNGAL_2"/>
    <property type="match status" value="1"/>
</dbReference>
<dbReference type="PANTHER" id="PTHR47660:SF3">
    <property type="entry name" value="FINGER DOMAIN PROTEIN, PUTATIVE (AFU_ORTHOLOGUE AFUA_4G03310)-RELATED"/>
    <property type="match status" value="1"/>
</dbReference>
<dbReference type="CDD" id="cd00067">
    <property type="entry name" value="GAL4"/>
    <property type="match status" value="1"/>
</dbReference>
<dbReference type="PANTHER" id="PTHR47660">
    <property type="entry name" value="TRANSCRIPTION FACTOR WITH C2H2 AND ZN(2)-CYS(6) DNA BINDING DOMAIN (EUROFUNG)-RELATED-RELATED"/>
    <property type="match status" value="1"/>
</dbReference>
<feature type="compositionally biased region" description="Polar residues" evidence="7">
    <location>
        <begin position="392"/>
        <end position="402"/>
    </location>
</feature>
<dbReference type="PROSITE" id="PS50157">
    <property type="entry name" value="ZINC_FINGER_C2H2_2"/>
    <property type="match status" value="1"/>
</dbReference>
<evidence type="ECO:0000256" key="7">
    <source>
        <dbReference type="SAM" id="MobiDB-lite"/>
    </source>
</evidence>
<reference evidence="10" key="1">
    <citation type="submission" date="2023-06" db="EMBL/GenBank/DDBJ databases">
        <title>Genome-scale phylogeny and comparative genomics of the fungal order Sordariales.</title>
        <authorList>
            <consortium name="Lawrence Berkeley National Laboratory"/>
            <person name="Hensen N."/>
            <person name="Bonometti L."/>
            <person name="Westerberg I."/>
            <person name="Brannstrom I.O."/>
            <person name="Guillou S."/>
            <person name="Cros-Aarteil S."/>
            <person name="Calhoun S."/>
            <person name="Haridas S."/>
            <person name="Kuo A."/>
            <person name="Mondo S."/>
            <person name="Pangilinan J."/>
            <person name="Riley R."/>
            <person name="Labutti K."/>
            <person name="Andreopoulos B."/>
            <person name="Lipzen A."/>
            <person name="Chen C."/>
            <person name="Yanf M."/>
            <person name="Daum C."/>
            <person name="Ng V."/>
            <person name="Clum A."/>
            <person name="Steindorff A."/>
            <person name="Ohm R."/>
            <person name="Martin F."/>
            <person name="Silar P."/>
            <person name="Natvig D."/>
            <person name="Lalanne C."/>
            <person name="Gautier V."/>
            <person name="Ament-Velasquez S.L."/>
            <person name="Kruys A."/>
            <person name="Hutchinson M.I."/>
            <person name="Powell A.J."/>
            <person name="Barry K."/>
            <person name="Miller A.N."/>
            <person name="Grigoriev I.V."/>
            <person name="Debuchy R."/>
            <person name="Gladieux P."/>
            <person name="Thoren M.H."/>
            <person name="Johannesson H."/>
        </authorList>
    </citation>
    <scope>NUCLEOTIDE SEQUENCE</scope>
    <source>
        <strain evidence="10">SMH4607-1</strain>
    </source>
</reference>
<evidence type="ECO:0000259" key="9">
    <source>
        <dbReference type="PROSITE" id="PS50157"/>
    </source>
</evidence>
<dbReference type="GO" id="GO:0000981">
    <property type="term" value="F:DNA-binding transcription factor activity, RNA polymerase II-specific"/>
    <property type="evidence" value="ECO:0007669"/>
    <property type="project" value="InterPro"/>
</dbReference>
<name>A0AA40A7K1_9PEZI</name>
<dbReference type="EMBL" id="JAUKUA010000005">
    <property type="protein sequence ID" value="KAK0710639.1"/>
    <property type="molecule type" value="Genomic_DNA"/>
</dbReference>